<sequence>MKKKYIRKILLGIISLLTTVSLHSETVKDVFLSMPESMLLSLNSSNRKDLVDLYDAHTQSVILNAFKDTVILENLTKNYLLLKMNNYSLQLIVLPMINDSKLYCIIHTICNSVCDSRIEFYSISWKQLQASLFITPVAEPYFIDRNSDNITLDISFIQFTYDPETLLLQQFYNTPECMSVENRQKIQPFIRKKVKTYKWNGIRFE</sequence>
<dbReference type="KEGG" id="aps:CFPG_154"/>
<evidence type="ECO:0000313" key="3">
    <source>
        <dbReference type="Proteomes" id="UP000000723"/>
    </source>
</evidence>
<dbReference type="HOGENOM" id="CLU_092046_0_0_10"/>
<name>B6YQE5_AZOPC</name>
<keyword evidence="3" id="KW-1185">Reference proteome</keyword>
<dbReference type="eggNOG" id="ENOG50333A7">
    <property type="taxonomic scope" value="Bacteria"/>
</dbReference>
<evidence type="ECO:0000313" key="2">
    <source>
        <dbReference type="EMBL" id="BAG83417.1"/>
    </source>
</evidence>
<evidence type="ECO:0000256" key="1">
    <source>
        <dbReference type="SAM" id="SignalP"/>
    </source>
</evidence>
<evidence type="ECO:0008006" key="4">
    <source>
        <dbReference type="Google" id="ProtNLM"/>
    </source>
</evidence>
<dbReference type="EMBL" id="AP010656">
    <property type="protein sequence ID" value="BAG83417.1"/>
    <property type="molecule type" value="Genomic_DNA"/>
</dbReference>
<dbReference type="InterPro" id="IPR021670">
    <property type="entry name" value="DUF3256"/>
</dbReference>
<proteinExistence type="predicted"/>
<gene>
    <name evidence="2" type="ordered locus">CFPG_154</name>
</gene>
<dbReference type="OrthoDB" id="1098697at2"/>
<keyword evidence="1" id="KW-0732">Signal</keyword>
<accession>B6YQE5</accession>
<reference evidence="3" key="1">
    <citation type="journal article" date="2008" name="Science">
        <title>Genome of an endosymbiont coupling N2 fixation to cellulolysis within RT protist cells in termite gut.</title>
        <authorList>
            <person name="Hongoh Y."/>
            <person name="Sharma V.K."/>
            <person name="Prakash T."/>
            <person name="Noda S."/>
            <person name="Toh H."/>
            <person name="Taylor T.D."/>
            <person name="Kudo T."/>
            <person name="Sakaki Y."/>
            <person name="Toyoda A."/>
            <person name="Hattori M."/>
            <person name="Ohkuma M."/>
        </authorList>
    </citation>
    <scope>NUCLEOTIDE SEQUENCE [LARGE SCALE GENOMIC DNA]</scope>
</reference>
<organism evidence="2 3">
    <name type="scientific">Azobacteroides pseudotrichonymphae genomovar. CFP2</name>
    <dbReference type="NCBI Taxonomy" id="511995"/>
    <lineage>
        <taxon>Bacteria</taxon>
        <taxon>Pseudomonadati</taxon>
        <taxon>Bacteroidota</taxon>
        <taxon>Bacteroidia</taxon>
        <taxon>Bacteroidales</taxon>
        <taxon>Candidatus Azobacteroides</taxon>
    </lineage>
</organism>
<dbReference type="RefSeq" id="WP_012573178.1">
    <property type="nucleotide sequence ID" value="NC_011565.1"/>
</dbReference>
<dbReference type="SUPFAM" id="SSF160925">
    <property type="entry name" value="PG1388-like"/>
    <property type="match status" value="1"/>
</dbReference>
<feature type="chain" id="PRO_5002852968" description="DUF3256 family protein" evidence="1">
    <location>
        <begin position="25"/>
        <end position="205"/>
    </location>
</feature>
<dbReference type="Pfam" id="PF11644">
    <property type="entry name" value="DUF3256"/>
    <property type="match status" value="1"/>
</dbReference>
<dbReference type="Proteomes" id="UP000000723">
    <property type="component" value="Chromosome"/>
</dbReference>
<dbReference type="AlphaFoldDB" id="B6YQE5"/>
<feature type="signal peptide" evidence="1">
    <location>
        <begin position="1"/>
        <end position="24"/>
    </location>
</feature>
<protein>
    <recommendedName>
        <fullName evidence="4">DUF3256 family protein</fullName>
    </recommendedName>
</protein>
<dbReference type="STRING" id="511995.CFPG_154"/>